<proteinExistence type="predicted"/>
<dbReference type="Pfam" id="PF01979">
    <property type="entry name" value="Amidohydro_1"/>
    <property type="match status" value="1"/>
</dbReference>
<protein>
    <submittedName>
        <fullName evidence="2">Amidohydrolase family protein</fullName>
    </submittedName>
</protein>
<dbReference type="Gene3D" id="1.20.58.520">
    <property type="entry name" value="Amidohydrolase"/>
    <property type="match status" value="1"/>
</dbReference>
<sequence length="363" mass="36778">MTRTTITDVTVFDGAGILDGTRDVSFEQGVITEIRSAGTAPAAGPTVDGTGATLLPGLIDAHVHFLRPDELSTLARYGVTTALDMGTWPPPFVSALRAAGTGADIRSSGAPIAGTGGPHARIPGFPADSLVTSPEEARRRVAARVGERVDYIKLIMERPGAGGPDLDTATAAVEAAHAAGLRVVAHASHTAAVALAVRAGADVLTHAPLDAGLDAGLLRALSDGGHVVVPTLTMMRGTARNLGDPALSYDHARDAVIALHRAGATVVAGTDANDAHGVPAAVPHGSSLHDELALLVEAGLSPTEALRSATGVAASAFALHDRGGIRPGLRADLLLVSGAPALDITATRRIRGVWTTGRPVDLG</sequence>
<name>A0ABT2B4J8_9ACTN</name>
<dbReference type="InterPro" id="IPR032466">
    <property type="entry name" value="Metal_Hydrolase"/>
</dbReference>
<dbReference type="InterPro" id="IPR011059">
    <property type="entry name" value="Metal-dep_hydrolase_composite"/>
</dbReference>
<evidence type="ECO:0000259" key="1">
    <source>
        <dbReference type="Pfam" id="PF01979"/>
    </source>
</evidence>
<feature type="domain" description="Amidohydrolase-related" evidence="1">
    <location>
        <begin position="53"/>
        <end position="358"/>
    </location>
</feature>
<evidence type="ECO:0000313" key="2">
    <source>
        <dbReference type="EMBL" id="MCS0603447.1"/>
    </source>
</evidence>
<organism evidence="2 3">
    <name type="scientific">Streptomyces pyxinicus</name>
    <dbReference type="NCBI Taxonomy" id="2970331"/>
    <lineage>
        <taxon>Bacteria</taxon>
        <taxon>Bacillati</taxon>
        <taxon>Actinomycetota</taxon>
        <taxon>Actinomycetes</taxon>
        <taxon>Kitasatosporales</taxon>
        <taxon>Streptomycetaceae</taxon>
        <taxon>Streptomyces</taxon>
    </lineage>
</organism>
<gene>
    <name evidence="2" type="ORF">NX794_19830</name>
</gene>
<dbReference type="PANTHER" id="PTHR43135:SF3">
    <property type="entry name" value="ALPHA-D-RIBOSE 1-METHYLPHOSPHONATE 5-TRIPHOSPHATE DIPHOSPHATASE"/>
    <property type="match status" value="1"/>
</dbReference>
<dbReference type="Gene3D" id="2.30.40.10">
    <property type="entry name" value="Urease, subunit C, domain 1"/>
    <property type="match status" value="1"/>
</dbReference>
<dbReference type="PANTHER" id="PTHR43135">
    <property type="entry name" value="ALPHA-D-RIBOSE 1-METHYLPHOSPHONATE 5-TRIPHOSPHATE DIPHOSPHATASE"/>
    <property type="match status" value="1"/>
</dbReference>
<keyword evidence="3" id="KW-1185">Reference proteome</keyword>
<dbReference type="Gene3D" id="3.30.110.90">
    <property type="entry name" value="Amidohydrolase"/>
    <property type="match status" value="1"/>
</dbReference>
<dbReference type="SUPFAM" id="SSF51556">
    <property type="entry name" value="Metallo-dependent hydrolases"/>
    <property type="match status" value="1"/>
</dbReference>
<comment type="caution">
    <text evidence="2">The sequence shown here is derived from an EMBL/GenBank/DDBJ whole genome shotgun (WGS) entry which is preliminary data.</text>
</comment>
<evidence type="ECO:0000313" key="3">
    <source>
        <dbReference type="Proteomes" id="UP001205612"/>
    </source>
</evidence>
<dbReference type="SUPFAM" id="SSF51338">
    <property type="entry name" value="Composite domain of metallo-dependent hydrolases"/>
    <property type="match status" value="1"/>
</dbReference>
<dbReference type="Proteomes" id="UP001205612">
    <property type="component" value="Unassembled WGS sequence"/>
</dbReference>
<reference evidence="2 3" key="1">
    <citation type="submission" date="2022-08" db="EMBL/GenBank/DDBJ databases">
        <authorList>
            <person name="Somphong A."/>
            <person name="Phongsopitanun W."/>
        </authorList>
    </citation>
    <scope>NUCLEOTIDE SEQUENCE [LARGE SCALE GENOMIC DNA]</scope>
    <source>
        <strain evidence="2 3">LP11</strain>
    </source>
</reference>
<dbReference type="Gene3D" id="3.40.50.10910">
    <property type="entry name" value="Amidohydrolase"/>
    <property type="match status" value="1"/>
</dbReference>
<dbReference type="EMBL" id="JANUGP010000014">
    <property type="protein sequence ID" value="MCS0603447.1"/>
    <property type="molecule type" value="Genomic_DNA"/>
</dbReference>
<dbReference type="InterPro" id="IPR051781">
    <property type="entry name" value="Metallo-dep_Hydrolase"/>
</dbReference>
<dbReference type="InterPro" id="IPR006680">
    <property type="entry name" value="Amidohydro-rel"/>
</dbReference>
<accession>A0ABT2B4J8</accession>
<dbReference type="RefSeq" id="WP_258779922.1">
    <property type="nucleotide sequence ID" value="NZ_JANUGP010000014.1"/>
</dbReference>